<dbReference type="AlphaFoldDB" id="A0A9P4W7N6"/>
<evidence type="ECO:0008006" key="3">
    <source>
        <dbReference type="Google" id="ProtNLM"/>
    </source>
</evidence>
<dbReference type="EMBL" id="SWKU01000027">
    <property type="protein sequence ID" value="KAF2996521.1"/>
    <property type="molecule type" value="Genomic_DNA"/>
</dbReference>
<dbReference type="SUPFAM" id="SSF109604">
    <property type="entry name" value="HD-domain/PDEase-like"/>
    <property type="match status" value="1"/>
</dbReference>
<dbReference type="PANTHER" id="PTHR35569:SF1">
    <property type="entry name" value="CYANAMIDE HYDRATASE DDI2-RELATED"/>
    <property type="match status" value="1"/>
</dbReference>
<dbReference type="OrthoDB" id="2378324at2759"/>
<proteinExistence type="predicted"/>
<dbReference type="Proteomes" id="UP000801428">
    <property type="component" value="Unassembled WGS sequence"/>
</dbReference>
<keyword evidence="2" id="KW-1185">Reference proteome</keyword>
<name>A0A9P4W7N6_CURKU</name>
<gene>
    <name evidence="1" type="ORF">E8E13_006185</name>
</gene>
<protein>
    <recommendedName>
        <fullName evidence="3">HD domain-containing protein</fullName>
    </recommendedName>
</protein>
<dbReference type="PANTHER" id="PTHR35569">
    <property type="entry name" value="CYANAMIDE HYDRATASE DDI2-RELATED"/>
    <property type="match status" value="1"/>
</dbReference>
<evidence type="ECO:0000313" key="2">
    <source>
        <dbReference type="Proteomes" id="UP000801428"/>
    </source>
</evidence>
<evidence type="ECO:0000313" key="1">
    <source>
        <dbReference type="EMBL" id="KAF2996521.1"/>
    </source>
</evidence>
<sequence length="235" mass="26237">MVAIATLATRIIAGVTVPDTPLINASISLARDALPDRPYNHVMRAWLNGQTIINKMPSEQRAAIDEEAFAVGAILHDMGWAFDTEYVSSDKRFEVDGANVARELVRKQGANWDKHREQLLWDSVALHTSPDIAAFKEIEVALVSGGTFCELVGPEIAKQSWGELITVTQDEWDTIAAEFPRDGMKDFLIDTTVRLCSMKPETTYNNFQGDFGEEYLEGYSRKGKRIVDLMDTLLP</sequence>
<dbReference type="Gene3D" id="1.10.3210.10">
    <property type="entry name" value="Hypothetical protein af1432"/>
    <property type="match status" value="1"/>
</dbReference>
<accession>A0A9P4W7N6</accession>
<organism evidence="1 2">
    <name type="scientific">Curvularia kusanoi</name>
    <name type="common">Cochliobolus kusanoi</name>
    <dbReference type="NCBI Taxonomy" id="90978"/>
    <lineage>
        <taxon>Eukaryota</taxon>
        <taxon>Fungi</taxon>
        <taxon>Dikarya</taxon>
        <taxon>Ascomycota</taxon>
        <taxon>Pezizomycotina</taxon>
        <taxon>Dothideomycetes</taxon>
        <taxon>Pleosporomycetidae</taxon>
        <taxon>Pleosporales</taxon>
        <taxon>Pleosporineae</taxon>
        <taxon>Pleosporaceae</taxon>
        <taxon>Curvularia</taxon>
    </lineage>
</organism>
<reference evidence="1" key="1">
    <citation type="submission" date="2019-04" db="EMBL/GenBank/DDBJ databases">
        <title>Sequencing of skin fungus with MAO and IRED activity.</title>
        <authorList>
            <person name="Marsaioli A.J."/>
            <person name="Bonatto J.M.C."/>
            <person name="Reis Junior O."/>
        </authorList>
    </citation>
    <scope>NUCLEOTIDE SEQUENCE</scope>
    <source>
        <strain evidence="1">30M1</strain>
    </source>
</reference>
<comment type="caution">
    <text evidence="1">The sequence shown here is derived from an EMBL/GenBank/DDBJ whole genome shotgun (WGS) entry which is preliminary data.</text>
</comment>